<organism evidence="4 5">
    <name type="scientific">Eiseniibacteriota bacterium</name>
    <dbReference type="NCBI Taxonomy" id="2212470"/>
    <lineage>
        <taxon>Bacteria</taxon>
        <taxon>Candidatus Eiseniibacteriota</taxon>
    </lineage>
</organism>
<dbReference type="GO" id="GO:0009269">
    <property type="term" value="P:response to desiccation"/>
    <property type="evidence" value="ECO:0007669"/>
    <property type="project" value="InterPro"/>
</dbReference>
<sequence length="154" mass="16281">MRRWGTGLLALSLVVLAGCAALQKSVTYPKASVQSVDVQDIGFTALTLAFDVAVTNPYSVNLPVLGLDFALNSSGTQFLSGAVDVQEIIPAGETRSLGVPIRVPYKELYDVITGIEAGSKVPYEADMELHVDAPLLGRIGVPLDAKGEISIPRL</sequence>
<dbReference type="SUPFAM" id="SSF117070">
    <property type="entry name" value="LEA14-like"/>
    <property type="match status" value="1"/>
</dbReference>
<dbReference type="InterPro" id="IPR004864">
    <property type="entry name" value="LEA_2"/>
</dbReference>
<keyword evidence="2" id="KW-0732">Signal</keyword>
<evidence type="ECO:0000313" key="5">
    <source>
        <dbReference type="Proteomes" id="UP000739538"/>
    </source>
</evidence>
<dbReference type="Proteomes" id="UP000739538">
    <property type="component" value="Unassembled WGS sequence"/>
</dbReference>
<dbReference type="PROSITE" id="PS51257">
    <property type="entry name" value="PROKAR_LIPOPROTEIN"/>
    <property type="match status" value="1"/>
</dbReference>
<dbReference type="PANTHER" id="PTHR31459:SF2">
    <property type="entry name" value="OS03G0843300 PROTEIN"/>
    <property type="match status" value="1"/>
</dbReference>
<comment type="similarity">
    <text evidence="1">Belongs to the LEA type 2 family.</text>
</comment>
<gene>
    <name evidence="4" type="ORF">KDA27_03745</name>
</gene>
<reference evidence="4" key="2">
    <citation type="journal article" date="2021" name="Microbiome">
        <title>Successional dynamics and alternative stable states in a saline activated sludge microbial community over 9 years.</title>
        <authorList>
            <person name="Wang Y."/>
            <person name="Ye J."/>
            <person name="Ju F."/>
            <person name="Liu L."/>
            <person name="Boyd J.A."/>
            <person name="Deng Y."/>
            <person name="Parks D.H."/>
            <person name="Jiang X."/>
            <person name="Yin X."/>
            <person name="Woodcroft B.J."/>
            <person name="Tyson G.W."/>
            <person name="Hugenholtz P."/>
            <person name="Polz M.F."/>
            <person name="Zhang T."/>
        </authorList>
    </citation>
    <scope>NUCLEOTIDE SEQUENCE</scope>
    <source>
        <strain evidence="4">HKST-UBA02</strain>
    </source>
</reference>
<dbReference type="InterPro" id="IPR013990">
    <property type="entry name" value="WHy-dom"/>
</dbReference>
<proteinExistence type="inferred from homology"/>
<feature type="chain" id="PRO_5037155156" evidence="2">
    <location>
        <begin position="21"/>
        <end position="154"/>
    </location>
</feature>
<dbReference type="EMBL" id="JAGQHS010000011">
    <property type="protein sequence ID" value="MCA9754891.1"/>
    <property type="molecule type" value="Genomic_DNA"/>
</dbReference>
<feature type="signal peptide" evidence="2">
    <location>
        <begin position="1"/>
        <end position="20"/>
    </location>
</feature>
<dbReference type="SMART" id="SM00769">
    <property type="entry name" value="WHy"/>
    <property type="match status" value="1"/>
</dbReference>
<evidence type="ECO:0000256" key="2">
    <source>
        <dbReference type="SAM" id="SignalP"/>
    </source>
</evidence>
<evidence type="ECO:0000256" key="1">
    <source>
        <dbReference type="ARBA" id="ARBA00005960"/>
    </source>
</evidence>
<name>A0A956NAQ9_UNCEI</name>
<dbReference type="Gene3D" id="2.60.40.1820">
    <property type="match status" value="1"/>
</dbReference>
<feature type="domain" description="Water stress and hypersensitive response" evidence="3">
    <location>
        <begin position="31"/>
        <end position="148"/>
    </location>
</feature>
<dbReference type="PANTHER" id="PTHR31459">
    <property type="match status" value="1"/>
</dbReference>
<dbReference type="InterPro" id="IPR045043">
    <property type="entry name" value="Lea14-like"/>
</dbReference>
<accession>A0A956NAQ9</accession>
<dbReference type="AlphaFoldDB" id="A0A956NAQ9"/>
<evidence type="ECO:0000313" key="4">
    <source>
        <dbReference type="EMBL" id="MCA9754891.1"/>
    </source>
</evidence>
<dbReference type="Pfam" id="PF03168">
    <property type="entry name" value="LEA_2"/>
    <property type="match status" value="1"/>
</dbReference>
<comment type="caution">
    <text evidence="4">The sequence shown here is derived from an EMBL/GenBank/DDBJ whole genome shotgun (WGS) entry which is preliminary data.</text>
</comment>
<evidence type="ECO:0000259" key="3">
    <source>
        <dbReference type="SMART" id="SM00769"/>
    </source>
</evidence>
<reference evidence="4" key="1">
    <citation type="submission" date="2020-04" db="EMBL/GenBank/DDBJ databases">
        <authorList>
            <person name="Zhang T."/>
        </authorList>
    </citation>
    <scope>NUCLEOTIDE SEQUENCE</scope>
    <source>
        <strain evidence="4">HKST-UBA02</strain>
    </source>
</reference>
<protein>
    <submittedName>
        <fullName evidence="4">LEA type 2 family protein</fullName>
    </submittedName>
</protein>